<dbReference type="GeneID" id="85394085"/>
<dbReference type="Proteomes" id="UP001244207">
    <property type="component" value="Unassembled WGS sequence"/>
</dbReference>
<feature type="region of interest" description="Disordered" evidence="1">
    <location>
        <begin position="39"/>
        <end position="64"/>
    </location>
</feature>
<evidence type="ECO:0000313" key="3">
    <source>
        <dbReference type="EMBL" id="KAK1728534.1"/>
    </source>
</evidence>
<evidence type="ECO:0008006" key="5">
    <source>
        <dbReference type="Google" id="ProtNLM"/>
    </source>
</evidence>
<dbReference type="RefSeq" id="XP_060368589.1">
    <property type="nucleotide sequence ID" value="XM_060510186.1"/>
</dbReference>
<sequence>MMSPMRDLMSCLAFFVPYLVITAGSPKLQTKLLRVGISDNDSSNGPDEISARSPVPAPPDGKESGVRQWQAVLGAKSKHCSACQWLLNPALPAFKTIVGYPAPMLSVIVCCQFSIPSSSGTQSTCYTAPRIGKKRDHRYRYIRWTTPIKNANTIIAR</sequence>
<accession>A0AAD8XHS9</accession>
<comment type="caution">
    <text evidence="3">The sequence shown here is derived from an EMBL/GenBank/DDBJ whole genome shotgun (WGS) entry which is preliminary data.</text>
</comment>
<keyword evidence="2" id="KW-0732">Signal</keyword>
<feature type="signal peptide" evidence="2">
    <location>
        <begin position="1"/>
        <end position="23"/>
    </location>
</feature>
<dbReference type="EMBL" id="JAHMHS010000016">
    <property type="protein sequence ID" value="KAK1728534.1"/>
    <property type="molecule type" value="Genomic_DNA"/>
</dbReference>
<dbReference type="AlphaFoldDB" id="A0AAD8XHS9"/>
<feature type="chain" id="PRO_5042250646" description="Secreted protein" evidence="2">
    <location>
        <begin position="24"/>
        <end position="157"/>
    </location>
</feature>
<keyword evidence="4" id="KW-1185">Reference proteome</keyword>
<evidence type="ECO:0000256" key="2">
    <source>
        <dbReference type="SAM" id="SignalP"/>
    </source>
</evidence>
<evidence type="ECO:0000256" key="1">
    <source>
        <dbReference type="SAM" id="MobiDB-lite"/>
    </source>
</evidence>
<organism evidence="3 4">
    <name type="scientific">Glomerella acutata</name>
    <name type="common">Colletotrichum acutatum</name>
    <dbReference type="NCBI Taxonomy" id="27357"/>
    <lineage>
        <taxon>Eukaryota</taxon>
        <taxon>Fungi</taxon>
        <taxon>Dikarya</taxon>
        <taxon>Ascomycota</taxon>
        <taxon>Pezizomycotina</taxon>
        <taxon>Sordariomycetes</taxon>
        <taxon>Hypocreomycetidae</taxon>
        <taxon>Glomerellales</taxon>
        <taxon>Glomerellaceae</taxon>
        <taxon>Colletotrichum</taxon>
        <taxon>Colletotrichum acutatum species complex</taxon>
    </lineage>
</organism>
<name>A0AAD8XHS9_GLOAC</name>
<evidence type="ECO:0000313" key="4">
    <source>
        <dbReference type="Proteomes" id="UP001244207"/>
    </source>
</evidence>
<reference evidence="3" key="1">
    <citation type="submission" date="2021-12" db="EMBL/GenBank/DDBJ databases">
        <title>Comparative genomics, transcriptomics and evolutionary studies reveal genomic signatures of adaptation to plant cell wall in hemibiotrophic fungi.</title>
        <authorList>
            <consortium name="DOE Joint Genome Institute"/>
            <person name="Baroncelli R."/>
            <person name="Diaz J.F."/>
            <person name="Benocci T."/>
            <person name="Peng M."/>
            <person name="Battaglia E."/>
            <person name="Haridas S."/>
            <person name="Andreopoulos W."/>
            <person name="Labutti K."/>
            <person name="Pangilinan J."/>
            <person name="Floch G.L."/>
            <person name="Makela M.R."/>
            <person name="Henrissat B."/>
            <person name="Grigoriev I.V."/>
            <person name="Crouch J.A."/>
            <person name="De Vries R.P."/>
            <person name="Sukno S.A."/>
            <person name="Thon M.R."/>
        </authorList>
    </citation>
    <scope>NUCLEOTIDE SEQUENCE</scope>
    <source>
        <strain evidence="3">CBS 112980</strain>
    </source>
</reference>
<proteinExistence type="predicted"/>
<protein>
    <recommendedName>
        <fullName evidence="5">Secreted protein</fullName>
    </recommendedName>
</protein>
<gene>
    <name evidence="3" type="ORF">BDZ83DRAFT_648496</name>
</gene>